<dbReference type="Gene3D" id="1.10.357.10">
    <property type="entry name" value="Tetracycline Repressor, domain 2"/>
    <property type="match status" value="1"/>
</dbReference>
<dbReference type="GO" id="GO:0003700">
    <property type="term" value="F:DNA-binding transcription factor activity"/>
    <property type="evidence" value="ECO:0007669"/>
    <property type="project" value="TreeGrafter"/>
</dbReference>
<feature type="domain" description="HTH tetR-type" evidence="6">
    <location>
        <begin position="10"/>
        <end position="70"/>
    </location>
</feature>
<evidence type="ECO:0000256" key="5">
    <source>
        <dbReference type="PROSITE-ProRule" id="PRU00335"/>
    </source>
</evidence>
<dbReference type="InterPro" id="IPR039538">
    <property type="entry name" value="BetI_C"/>
</dbReference>
<dbReference type="InterPro" id="IPR023772">
    <property type="entry name" value="DNA-bd_HTH_TetR-type_CS"/>
</dbReference>
<protein>
    <submittedName>
        <fullName evidence="7">TetR family transcriptional regulator</fullName>
    </submittedName>
</protein>
<evidence type="ECO:0000259" key="6">
    <source>
        <dbReference type="PROSITE" id="PS50977"/>
    </source>
</evidence>
<keyword evidence="4" id="KW-0804">Transcription</keyword>
<dbReference type="AlphaFoldDB" id="A0A7W3TGR0"/>
<dbReference type="InterPro" id="IPR009057">
    <property type="entry name" value="Homeodomain-like_sf"/>
</dbReference>
<feature type="non-terminal residue" evidence="7">
    <location>
        <position position="213"/>
    </location>
</feature>
<dbReference type="InterPro" id="IPR001647">
    <property type="entry name" value="HTH_TetR"/>
</dbReference>
<evidence type="ECO:0000256" key="4">
    <source>
        <dbReference type="ARBA" id="ARBA00023163"/>
    </source>
</evidence>
<keyword evidence="2" id="KW-0805">Transcription regulation</keyword>
<evidence type="ECO:0000256" key="3">
    <source>
        <dbReference type="ARBA" id="ARBA00023125"/>
    </source>
</evidence>
<proteinExistence type="predicted"/>
<dbReference type="EMBL" id="VKHT01000794">
    <property type="protein sequence ID" value="MBB0246240.1"/>
    <property type="molecule type" value="Genomic_DNA"/>
</dbReference>
<dbReference type="GO" id="GO:0000976">
    <property type="term" value="F:transcription cis-regulatory region binding"/>
    <property type="evidence" value="ECO:0007669"/>
    <property type="project" value="TreeGrafter"/>
</dbReference>
<sequence>MARVSREHLEARRRQILDGAITCFAHRGFHGTSMQHILTETGLSAGAVYRYFRSKDEMIAAILQEVVGTVGAAFAEIAEEEHPPDPGDVVAGVFLRTRRLLEARGIPLALVMEAWSEVARTPPLRALLVERLTEVLGAWERIIDRYRAAGRLPADVRSDRLARTLIGCAHGLLLQGAVLGPPVDEPEEGAAVLREGIAALIAMTPPATSPSPA</sequence>
<dbReference type="SUPFAM" id="SSF46689">
    <property type="entry name" value="Homeodomain-like"/>
    <property type="match status" value="1"/>
</dbReference>
<dbReference type="InterPro" id="IPR036271">
    <property type="entry name" value="Tet_transcr_reg_TetR-rel_C_sf"/>
</dbReference>
<reference evidence="8" key="1">
    <citation type="submission" date="2019-10" db="EMBL/GenBank/DDBJ databases">
        <title>Streptomyces sp. nov., a novel actinobacterium isolated from alkaline environment.</title>
        <authorList>
            <person name="Golinska P."/>
        </authorList>
    </citation>
    <scope>NUCLEOTIDE SEQUENCE [LARGE SCALE GENOMIC DNA]</scope>
    <source>
        <strain evidence="8">DSM 42118</strain>
    </source>
</reference>
<dbReference type="PROSITE" id="PS01081">
    <property type="entry name" value="HTH_TETR_1"/>
    <property type="match status" value="1"/>
</dbReference>
<name>A0A7W3TGR0_9ACTN</name>
<dbReference type="Pfam" id="PF13977">
    <property type="entry name" value="TetR_C_6"/>
    <property type="match status" value="1"/>
</dbReference>
<dbReference type="RefSeq" id="WP_182607604.1">
    <property type="nucleotide sequence ID" value="NZ_VKHT01000794.1"/>
</dbReference>
<dbReference type="PROSITE" id="PS50977">
    <property type="entry name" value="HTH_TETR_2"/>
    <property type="match status" value="1"/>
</dbReference>
<dbReference type="Pfam" id="PF00440">
    <property type="entry name" value="TetR_N"/>
    <property type="match status" value="1"/>
</dbReference>
<dbReference type="PRINTS" id="PR00455">
    <property type="entry name" value="HTHTETR"/>
</dbReference>
<dbReference type="Proteomes" id="UP000538929">
    <property type="component" value="Unassembled WGS sequence"/>
</dbReference>
<comment type="caution">
    <text evidence="7">The sequence shown here is derived from an EMBL/GenBank/DDBJ whole genome shotgun (WGS) entry which is preliminary data.</text>
</comment>
<dbReference type="PANTHER" id="PTHR30055">
    <property type="entry name" value="HTH-TYPE TRANSCRIPTIONAL REGULATOR RUTR"/>
    <property type="match status" value="1"/>
</dbReference>
<organism evidence="7 8">
    <name type="scientific">Streptomyces alkaliphilus</name>
    <dbReference type="NCBI Taxonomy" id="1472722"/>
    <lineage>
        <taxon>Bacteria</taxon>
        <taxon>Bacillati</taxon>
        <taxon>Actinomycetota</taxon>
        <taxon>Actinomycetes</taxon>
        <taxon>Kitasatosporales</taxon>
        <taxon>Streptomycetaceae</taxon>
        <taxon>Streptomyces</taxon>
    </lineage>
</organism>
<evidence type="ECO:0000256" key="1">
    <source>
        <dbReference type="ARBA" id="ARBA00022491"/>
    </source>
</evidence>
<dbReference type="InterPro" id="IPR050109">
    <property type="entry name" value="HTH-type_TetR-like_transc_reg"/>
</dbReference>
<dbReference type="PANTHER" id="PTHR30055:SF229">
    <property type="entry name" value="HTH-TYPE TRANSCRIPTIONAL REPRESSOR RV1474C"/>
    <property type="match status" value="1"/>
</dbReference>
<keyword evidence="1" id="KW-0678">Repressor</keyword>
<evidence type="ECO:0000313" key="8">
    <source>
        <dbReference type="Proteomes" id="UP000538929"/>
    </source>
</evidence>
<dbReference type="SUPFAM" id="SSF48498">
    <property type="entry name" value="Tetracyclin repressor-like, C-terminal domain"/>
    <property type="match status" value="1"/>
</dbReference>
<keyword evidence="3 5" id="KW-0238">DNA-binding</keyword>
<feature type="DNA-binding region" description="H-T-H motif" evidence="5">
    <location>
        <begin position="33"/>
        <end position="52"/>
    </location>
</feature>
<keyword evidence="8" id="KW-1185">Reference proteome</keyword>
<evidence type="ECO:0000256" key="2">
    <source>
        <dbReference type="ARBA" id="ARBA00023015"/>
    </source>
</evidence>
<evidence type="ECO:0000313" key="7">
    <source>
        <dbReference type="EMBL" id="MBB0246240.1"/>
    </source>
</evidence>
<gene>
    <name evidence="7" type="ORF">FNQ90_19535</name>
</gene>
<accession>A0A7W3TGR0</accession>